<keyword evidence="2" id="KW-0472">Membrane</keyword>
<keyword evidence="4" id="KW-1185">Reference proteome</keyword>
<organism evidence="3 4">
    <name type="scientific">Clathrus columnatus</name>
    <dbReference type="NCBI Taxonomy" id="1419009"/>
    <lineage>
        <taxon>Eukaryota</taxon>
        <taxon>Fungi</taxon>
        <taxon>Dikarya</taxon>
        <taxon>Basidiomycota</taxon>
        <taxon>Agaricomycotina</taxon>
        <taxon>Agaricomycetes</taxon>
        <taxon>Phallomycetidae</taxon>
        <taxon>Phallales</taxon>
        <taxon>Clathraceae</taxon>
        <taxon>Clathrus</taxon>
    </lineage>
</organism>
<sequence>MKGLSSGLVIGLTILLVFAACLAVLVALLFVQRSRRAQIERNLSFVDTTTSTINSLNVDLEKLKSAANDSNFSCSSLKLASPYTSVNSVGTGLTLVSNEAIVHGDDSSANRSMKSGRSHGLPSSPSSPRKSKMYHYQSANAPRSNGLPSSPRKSRLNVTIPNHQTPSIRRLSSQEILAHHTANGTMTRPFAPLPPTTSDPDVTAAGSPYIHQNLTTAQISRSSIITNRRRSSLYLSTSAGEGDPNIDDPNLSSISIVSEASSARVQQQQRQQQRPQPNVLKVRTIFTPLLPDELVLRPNEKLTLIKNCSDGWCIVGRKSPFYVPSPVRKEFGQRNTERPDEIEIGAVPAWVFENNDNGNGKENVPGERPLRSESLSVVITMGDDDEVGQREKEKGKERKDVISWSNVY</sequence>
<name>A0AAV5A7P6_9AGAM</name>
<evidence type="ECO:0000313" key="3">
    <source>
        <dbReference type="EMBL" id="GJJ09005.1"/>
    </source>
</evidence>
<evidence type="ECO:0008006" key="5">
    <source>
        <dbReference type="Google" id="ProtNLM"/>
    </source>
</evidence>
<evidence type="ECO:0000313" key="4">
    <source>
        <dbReference type="Proteomes" id="UP001050691"/>
    </source>
</evidence>
<feature type="region of interest" description="Disordered" evidence="1">
    <location>
        <begin position="382"/>
        <end position="408"/>
    </location>
</feature>
<gene>
    <name evidence="3" type="ORF">Clacol_003226</name>
</gene>
<feature type="compositionally biased region" description="Polar residues" evidence="1">
    <location>
        <begin position="137"/>
        <end position="148"/>
    </location>
</feature>
<feature type="compositionally biased region" description="Basic and acidic residues" evidence="1">
    <location>
        <begin position="387"/>
        <end position="401"/>
    </location>
</feature>
<evidence type="ECO:0000256" key="2">
    <source>
        <dbReference type="SAM" id="Phobius"/>
    </source>
</evidence>
<dbReference type="EMBL" id="BPWL01000003">
    <property type="protein sequence ID" value="GJJ09005.1"/>
    <property type="molecule type" value="Genomic_DNA"/>
</dbReference>
<protein>
    <recommendedName>
        <fullName evidence="5">SH3 domain-containing protein</fullName>
    </recommendedName>
</protein>
<dbReference type="PROSITE" id="PS51257">
    <property type="entry name" value="PROKAR_LIPOPROTEIN"/>
    <property type="match status" value="1"/>
</dbReference>
<keyword evidence="2" id="KW-0812">Transmembrane</keyword>
<proteinExistence type="predicted"/>
<feature type="compositionally biased region" description="Polar residues" evidence="1">
    <location>
        <begin position="156"/>
        <end position="170"/>
    </location>
</feature>
<reference evidence="3" key="1">
    <citation type="submission" date="2021-10" db="EMBL/GenBank/DDBJ databases">
        <title>De novo Genome Assembly of Clathrus columnatus (Basidiomycota, Fungi) Using Illumina and Nanopore Sequence Data.</title>
        <authorList>
            <person name="Ogiso-Tanaka E."/>
            <person name="Itagaki H."/>
            <person name="Hosoya T."/>
            <person name="Hosaka K."/>
        </authorList>
    </citation>
    <scope>NUCLEOTIDE SEQUENCE</scope>
    <source>
        <strain evidence="3">MO-923</strain>
    </source>
</reference>
<evidence type="ECO:0000256" key="1">
    <source>
        <dbReference type="SAM" id="MobiDB-lite"/>
    </source>
</evidence>
<dbReference type="AlphaFoldDB" id="A0AAV5A7P6"/>
<feature type="transmembrane region" description="Helical" evidence="2">
    <location>
        <begin position="6"/>
        <end position="31"/>
    </location>
</feature>
<feature type="region of interest" description="Disordered" evidence="1">
    <location>
        <begin position="105"/>
        <end position="170"/>
    </location>
</feature>
<feature type="region of interest" description="Disordered" evidence="1">
    <location>
        <begin position="184"/>
        <end position="205"/>
    </location>
</feature>
<keyword evidence="2" id="KW-1133">Transmembrane helix</keyword>
<comment type="caution">
    <text evidence="3">The sequence shown here is derived from an EMBL/GenBank/DDBJ whole genome shotgun (WGS) entry which is preliminary data.</text>
</comment>
<accession>A0AAV5A7P6</accession>
<dbReference type="Proteomes" id="UP001050691">
    <property type="component" value="Unassembled WGS sequence"/>
</dbReference>